<evidence type="ECO:0000256" key="1">
    <source>
        <dbReference type="SAM" id="MobiDB-lite"/>
    </source>
</evidence>
<evidence type="ECO:0000313" key="3">
    <source>
        <dbReference type="WBParaSite" id="PEQ_0000767901-mRNA-1"/>
    </source>
</evidence>
<reference evidence="3" key="1">
    <citation type="submission" date="2022-11" db="UniProtKB">
        <authorList>
            <consortium name="WormBaseParasite"/>
        </authorList>
    </citation>
    <scope>IDENTIFICATION</scope>
</reference>
<organism evidence="2 3">
    <name type="scientific">Parascaris equorum</name>
    <name type="common">Equine roundworm</name>
    <dbReference type="NCBI Taxonomy" id="6256"/>
    <lineage>
        <taxon>Eukaryota</taxon>
        <taxon>Metazoa</taxon>
        <taxon>Ecdysozoa</taxon>
        <taxon>Nematoda</taxon>
        <taxon>Chromadorea</taxon>
        <taxon>Rhabditida</taxon>
        <taxon>Spirurina</taxon>
        <taxon>Ascaridomorpha</taxon>
        <taxon>Ascaridoidea</taxon>
        <taxon>Ascarididae</taxon>
        <taxon>Parascaris</taxon>
    </lineage>
</organism>
<name>A0A914RME6_PAREQ</name>
<protein>
    <submittedName>
        <fullName evidence="3">Uncharacterized protein</fullName>
    </submittedName>
</protein>
<evidence type="ECO:0000313" key="2">
    <source>
        <dbReference type="Proteomes" id="UP000887564"/>
    </source>
</evidence>
<dbReference type="WBParaSite" id="PEQ_0000767901-mRNA-1">
    <property type="protein sequence ID" value="PEQ_0000767901-mRNA-1"/>
    <property type="gene ID" value="PEQ_0000767901"/>
</dbReference>
<proteinExistence type="predicted"/>
<sequence>MEAEARRRRRGRRRTTPGPSSVPSPIDDIEVCPGENPLDFNALCSPWNPYGRWLQPHFLKTVSDDDFKDFCKIQRNVDLTKNELKGQLDEWAKKQGGRVYVSNFSALASVTQTT</sequence>
<feature type="region of interest" description="Disordered" evidence="1">
    <location>
        <begin position="1"/>
        <end position="28"/>
    </location>
</feature>
<feature type="compositionally biased region" description="Basic residues" evidence="1">
    <location>
        <begin position="1"/>
        <end position="15"/>
    </location>
</feature>
<dbReference type="AlphaFoldDB" id="A0A914RME6"/>
<dbReference type="Proteomes" id="UP000887564">
    <property type="component" value="Unplaced"/>
</dbReference>
<keyword evidence="2" id="KW-1185">Reference proteome</keyword>
<accession>A0A914RME6</accession>